<reference evidence="2" key="1">
    <citation type="journal article" date="2014" name="Int. J. Syst. Evol. Microbiol.">
        <title>Complete genome sequence of Corynebacterium casei LMG S-19264T (=DSM 44701T), isolated from a smear-ripened cheese.</title>
        <authorList>
            <consortium name="US DOE Joint Genome Institute (JGI-PGF)"/>
            <person name="Walter F."/>
            <person name="Albersmeier A."/>
            <person name="Kalinowski J."/>
            <person name="Ruckert C."/>
        </authorList>
    </citation>
    <scope>NUCLEOTIDE SEQUENCE</scope>
    <source>
        <strain evidence="2">CCM 7897</strain>
    </source>
</reference>
<feature type="signal peptide" evidence="1">
    <location>
        <begin position="1"/>
        <end position="25"/>
    </location>
</feature>
<protein>
    <submittedName>
        <fullName evidence="2">Uncharacterized protein</fullName>
    </submittedName>
</protein>
<keyword evidence="1" id="KW-0732">Signal</keyword>
<evidence type="ECO:0000313" key="3">
    <source>
        <dbReference type="Proteomes" id="UP000606044"/>
    </source>
</evidence>
<dbReference type="EMBL" id="BMCT01000001">
    <property type="protein sequence ID" value="GGF45022.1"/>
    <property type="molecule type" value="Genomic_DNA"/>
</dbReference>
<reference evidence="2" key="2">
    <citation type="submission" date="2020-09" db="EMBL/GenBank/DDBJ databases">
        <authorList>
            <person name="Sun Q."/>
            <person name="Sedlacek I."/>
        </authorList>
    </citation>
    <scope>NUCLEOTIDE SEQUENCE</scope>
    <source>
        <strain evidence="2">CCM 7897</strain>
    </source>
</reference>
<comment type="caution">
    <text evidence="2">The sequence shown here is derived from an EMBL/GenBank/DDBJ whole genome shotgun (WGS) entry which is preliminary data.</text>
</comment>
<feature type="chain" id="PRO_5036711066" evidence="1">
    <location>
        <begin position="26"/>
        <end position="178"/>
    </location>
</feature>
<accession>A0A917BK67</accession>
<gene>
    <name evidence="2" type="ORF">GCM10007301_00650</name>
</gene>
<organism evidence="2 3">
    <name type="scientific">Azorhizobium oxalatiphilum</name>
    <dbReference type="NCBI Taxonomy" id="980631"/>
    <lineage>
        <taxon>Bacteria</taxon>
        <taxon>Pseudomonadati</taxon>
        <taxon>Pseudomonadota</taxon>
        <taxon>Alphaproteobacteria</taxon>
        <taxon>Hyphomicrobiales</taxon>
        <taxon>Xanthobacteraceae</taxon>
        <taxon>Azorhizobium</taxon>
    </lineage>
</organism>
<evidence type="ECO:0000256" key="1">
    <source>
        <dbReference type="SAM" id="SignalP"/>
    </source>
</evidence>
<dbReference type="RefSeq" id="WP_188574331.1">
    <property type="nucleotide sequence ID" value="NZ_BMCT01000001.1"/>
</dbReference>
<keyword evidence="3" id="KW-1185">Reference proteome</keyword>
<sequence>MFLRHLSAFAAGALGLLALGSGALADTYCQSDETAVFSCDFGSHTGSVCASQDIGPGKGRLTYRFGHLDRVLMAYPPAGTVPAKAFTSGAFMVSGGGGAWLRFEDQKIRYTVFTAIGKWNPRGGPLELAGVVMEQNGREPVSMACRGEVINELGPAFFEQAGLKAAGEFEIPKTFLPR</sequence>
<evidence type="ECO:0000313" key="2">
    <source>
        <dbReference type="EMBL" id="GGF45022.1"/>
    </source>
</evidence>
<proteinExistence type="predicted"/>
<dbReference type="AlphaFoldDB" id="A0A917BK67"/>
<dbReference type="Proteomes" id="UP000606044">
    <property type="component" value="Unassembled WGS sequence"/>
</dbReference>
<name>A0A917BK67_9HYPH</name>